<feature type="compositionally biased region" description="Gly residues" evidence="4">
    <location>
        <begin position="14"/>
        <end position="25"/>
    </location>
</feature>
<dbReference type="InterPro" id="IPR052563">
    <property type="entry name" value="FliK"/>
</dbReference>
<dbReference type="InterPro" id="IPR038610">
    <property type="entry name" value="FliK-like_C_sf"/>
</dbReference>
<feature type="region of interest" description="Disordered" evidence="4">
    <location>
        <begin position="1"/>
        <end position="26"/>
    </location>
</feature>
<dbReference type="Proteomes" id="UP001597180">
    <property type="component" value="Unassembled WGS sequence"/>
</dbReference>
<keyword evidence="6" id="KW-0969">Cilium</keyword>
<dbReference type="PRINTS" id="PR01007">
    <property type="entry name" value="FLGHOOKFLIK"/>
</dbReference>
<feature type="domain" description="Flagellar hook-length control protein-like C-terminal" evidence="5">
    <location>
        <begin position="359"/>
        <end position="434"/>
    </location>
</feature>
<comment type="caution">
    <text evidence="6">The sequence shown here is derived from an EMBL/GenBank/DDBJ whole genome shotgun (WGS) entry which is preliminary data.</text>
</comment>
<keyword evidence="3" id="KW-1005">Bacterial flagellum biogenesis</keyword>
<name>A0ABW3UZZ7_9BACL</name>
<dbReference type="InterPro" id="IPR001635">
    <property type="entry name" value="Flag_hook_Flik"/>
</dbReference>
<dbReference type="InterPro" id="IPR021136">
    <property type="entry name" value="Flagellar_hook_control-like_C"/>
</dbReference>
<evidence type="ECO:0000256" key="3">
    <source>
        <dbReference type="ARBA" id="ARBA00022795"/>
    </source>
</evidence>
<keyword evidence="6" id="KW-0282">Flagellum</keyword>
<evidence type="ECO:0000256" key="4">
    <source>
        <dbReference type="SAM" id="MobiDB-lite"/>
    </source>
</evidence>
<keyword evidence="6" id="KW-0966">Cell projection</keyword>
<dbReference type="EMBL" id="JBHTLU010000056">
    <property type="protein sequence ID" value="MFD1225169.1"/>
    <property type="molecule type" value="Genomic_DNA"/>
</dbReference>
<protein>
    <submittedName>
        <fullName evidence="6">Flagellar hook-length control protein FliK</fullName>
    </submittedName>
</protein>
<evidence type="ECO:0000256" key="2">
    <source>
        <dbReference type="ARBA" id="ARBA00009149"/>
    </source>
</evidence>
<proteinExistence type="inferred from homology"/>
<organism evidence="6 7">
    <name type="scientific">Paenibacillus vulneris</name>
    <dbReference type="NCBI Taxonomy" id="1133364"/>
    <lineage>
        <taxon>Bacteria</taxon>
        <taxon>Bacillati</taxon>
        <taxon>Bacillota</taxon>
        <taxon>Bacilli</taxon>
        <taxon>Bacillales</taxon>
        <taxon>Paenibacillaceae</taxon>
        <taxon>Paenibacillus</taxon>
    </lineage>
</organism>
<sequence length="492" mass="51773">MEIQAQMPVTVTGSGTGTSGTGGAAAAGTGLSNSTSGQASGGFSAALIGMIGGTPASDGGAAQAQAPGLNALIQQLGSLQVDGTQQQVSPDSLKQLDALIQLLDSNSEDAASLLQNPDVQAWLAEIQAMLLQQAQPQTAAVQPSDSGNDLVSLLAVDTLLNDGGDAGKQNPALQELFVPLDMEAVAEEQPAAAVEQLLKPISKQEAKDILNDLKQLLESGKDQNASQAKATAQPIQHVINGLKNIVNHHNVAVQTVQDAQAQQSAAAPTVQTNLEYLAAKSTPLKVEVPKATNDGPLFEPLVDFAEAGTDSPAVPMHEFLKQVSTGNPVAKAPVLLMQAPTFTEEMSQFVMKSFTVNAIAEGISEAKLSLYPQHLGHVDVKLTMHNGQLIAQFVAENMQGKEMLESQMSQLRATLQSQGIQVEKLEVTQSQSLQSGLFQEQRQQQQQFAKQQKNNGSTNKAVSLEEELEAEKESMAAKISSMMGRTSIDVTA</sequence>
<dbReference type="RefSeq" id="WP_345593292.1">
    <property type="nucleotide sequence ID" value="NZ_BAABJG010000044.1"/>
</dbReference>
<dbReference type="PANTHER" id="PTHR37533">
    <property type="entry name" value="FLAGELLAR HOOK-LENGTH CONTROL PROTEIN"/>
    <property type="match status" value="1"/>
</dbReference>
<accession>A0ABW3UZZ7</accession>
<feature type="region of interest" description="Disordered" evidence="4">
    <location>
        <begin position="466"/>
        <end position="492"/>
    </location>
</feature>
<comment type="function">
    <text evidence="1">Controls the length of the flagellar hook.</text>
</comment>
<evidence type="ECO:0000313" key="6">
    <source>
        <dbReference type="EMBL" id="MFD1225169.1"/>
    </source>
</evidence>
<reference evidence="7" key="1">
    <citation type="journal article" date="2019" name="Int. J. Syst. Evol. Microbiol.">
        <title>The Global Catalogue of Microorganisms (GCM) 10K type strain sequencing project: providing services to taxonomists for standard genome sequencing and annotation.</title>
        <authorList>
            <consortium name="The Broad Institute Genomics Platform"/>
            <consortium name="The Broad Institute Genome Sequencing Center for Infectious Disease"/>
            <person name="Wu L."/>
            <person name="Ma J."/>
        </authorList>
    </citation>
    <scope>NUCLEOTIDE SEQUENCE [LARGE SCALE GENOMIC DNA]</scope>
    <source>
        <strain evidence="7">CCUG 53270</strain>
    </source>
</reference>
<keyword evidence="7" id="KW-1185">Reference proteome</keyword>
<evidence type="ECO:0000259" key="5">
    <source>
        <dbReference type="Pfam" id="PF02120"/>
    </source>
</evidence>
<dbReference type="Pfam" id="PF02120">
    <property type="entry name" value="Flg_hook"/>
    <property type="match status" value="1"/>
</dbReference>
<comment type="similarity">
    <text evidence="2">Belongs to the FliK family.</text>
</comment>
<gene>
    <name evidence="6" type="ORF">ACFQ4B_34325</name>
</gene>
<dbReference type="PANTHER" id="PTHR37533:SF2">
    <property type="entry name" value="FLAGELLAR HOOK-LENGTH CONTROL PROTEIN"/>
    <property type="match status" value="1"/>
</dbReference>
<evidence type="ECO:0000313" key="7">
    <source>
        <dbReference type="Proteomes" id="UP001597180"/>
    </source>
</evidence>
<dbReference type="Gene3D" id="3.30.750.140">
    <property type="match status" value="1"/>
</dbReference>
<evidence type="ECO:0000256" key="1">
    <source>
        <dbReference type="ARBA" id="ARBA00003944"/>
    </source>
</evidence>
<dbReference type="CDD" id="cd17470">
    <property type="entry name" value="T3SS_Flik_C"/>
    <property type="match status" value="1"/>
</dbReference>